<evidence type="ECO:0000313" key="1">
    <source>
        <dbReference type="EMBL" id="QDT18963.1"/>
    </source>
</evidence>
<gene>
    <name evidence="1" type="ORF">HG66A1_07260</name>
</gene>
<organism evidence="1 2">
    <name type="scientific">Gimesia chilikensis</name>
    <dbReference type="NCBI Taxonomy" id="2605989"/>
    <lineage>
        <taxon>Bacteria</taxon>
        <taxon>Pseudomonadati</taxon>
        <taxon>Planctomycetota</taxon>
        <taxon>Planctomycetia</taxon>
        <taxon>Planctomycetales</taxon>
        <taxon>Planctomycetaceae</taxon>
        <taxon>Gimesia</taxon>
    </lineage>
</organism>
<name>A0A517PHW6_9PLAN</name>
<protein>
    <submittedName>
        <fullName evidence="1">Uncharacterized protein</fullName>
    </submittedName>
</protein>
<dbReference type="RefSeq" id="WP_145180875.1">
    <property type="nucleotide sequence ID" value="NZ_CP036266.1"/>
</dbReference>
<dbReference type="Proteomes" id="UP000320421">
    <property type="component" value="Chromosome"/>
</dbReference>
<dbReference type="AlphaFoldDB" id="A0A517PHW6"/>
<accession>A0A517PHW6</accession>
<dbReference type="EMBL" id="CP036266">
    <property type="protein sequence ID" value="QDT18963.1"/>
    <property type="molecule type" value="Genomic_DNA"/>
</dbReference>
<reference evidence="1 2" key="1">
    <citation type="submission" date="2019-02" db="EMBL/GenBank/DDBJ databases">
        <title>Deep-cultivation of Planctomycetes and their phenomic and genomic characterization uncovers novel biology.</title>
        <authorList>
            <person name="Wiegand S."/>
            <person name="Jogler M."/>
            <person name="Boedeker C."/>
            <person name="Pinto D."/>
            <person name="Vollmers J."/>
            <person name="Rivas-Marin E."/>
            <person name="Kohn T."/>
            <person name="Peeters S.H."/>
            <person name="Heuer A."/>
            <person name="Rast P."/>
            <person name="Oberbeckmann S."/>
            <person name="Bunk B."/>
            <person name="Jeske O."/>
            <person name="Meyerdierks A."/>
            <person name="Storesund J.E."/>
            <person name="Kallscheuer N."/>
            <person name="Luecker S."/>
            <person name="Lage O.M."/>
            <person name="Pohl T."/>
            <person name="Merkel B.J."/>
            <person name="Hornburger P."/>
            <person name="Mueller R.-W."/>
            <person name="Bruemmer F."/>
            <person name="Labrenz M."/>
            <person name="Spormann A.M."/>
            <person name="Op den Camp H."/>
            <person name="Overmann J."/>
            <person name="Amann R."/>
            <person name="Jetten M.S.M."/>
            <person name="Mascher T."/>
            <person name="Medema M.H."/>
            <person name="Devos D.P."/>
            <person name="Kaster A.-K."/>
            <person name="Ovreas L."/>
            <person name="Rohde M."/>
            <person name="Galperin M.Y."/>
            <person name="Jogler C."/>
        </authorList>
    </citation>
    <scope>NUCLEOTIDE SEQUENCE [LARGE SCALE GENOMIC DNA]</scope>
    <source>
        <strain evidence="1 2">HG66A1</strain>
    </source>
</reference>
<keyword evidence="2" id="KW-1185">Reference proteome</keyword>
<evidence type="ECO:0000313" key="2">
    <source>
        <dbReference type="Proteomes" id="UP000320421"/>
    </source>
</evidence>
<proteinExistence type="predicted"/>
<sequence>MQTENFEIQLHELLFSDEGRSLESDITLSVRKHCTRWSNPGICANRLARFLLGTLESFSWDKPYREYDLSTNGQPLTVNWKSTEENGVIFCLLQTEAGLQQPVPVRTGHILEALSKLQTKILIHCCHHFSQSITAFWAQSLGMKSNEYAKFKTGEYVRTVLGENVNTERTGWVWSSWHHHERNCTVYQLLINQSVSRKWYFEDDLERS</sequence>